<gene>
    <name evidence="2" type="ORF">Thpro_020593</name>
</gene>
<name>A0A1A6C8I2_9GAMM</name>
<evidence type="ECO:0000256" key="1">
    <source>
        <dbReference type="SAM" id="SignalP"/>
    </source>
</evidence>
<evidence type="ECO:0000313" key="2">
    <source>
        <dbReference type="EMBL" id="OBS10877.1"/>
    </source>
</evidence>
<dbReference type="RefSeq" id="WP_082954420.1">
    <property type="nucleotide sequence ID" value="NZ_JQSG02000001.1"/>
</dbReference>
<protein>
    <recommendedName>
        <fullName evidence="4">Lipoprotein SmpA/OmlA domain-containing protein</fullName>
    </recommendedName>
</protein>
<evidence type="ECO:0000313" key="3">
    <source>
        <dbReference type="Proteomes" id="UP000029273"/>
    </source>
</evidence>
<comment type="caution">
    <text evidence="2">The sequence shown here is derived from an EMBL/GenBank/DDBJ whole genome shotgun (WGS) entry which is preliminary data.</text>
</comment>
<evidence type="ECO:0008006" key="4">
    <source>
        <dbReference type="Google" id="ProtNLM"/>
    </source>
</evidence>
<proteinExistence type="predicted"/>
<dbReference type="OrthoDB" id="7063662at2"/>
<dbReference type="AlphaFoldDB" id="A0A1A6C8I2"/>
<reference evidence="2 3" key="1">
    <citation type="journal article" date="2014" name="Genome Announc.">
        <title>Draft Genome Sequence of the Iron-Oxidizing, Acidophilic, and Halotolerant 'Thiobacillus prosperus' Type Strain DSM 5130.</title>
        <authorList>
            <person name="Ossandon F.J."/>
            <person name="Cardenas J.P."/>
            <person name="Corbett M."/>
            <person name="Quatrini R."/>
            <person name="Holmes D.S."/>
            <person name="Watkin E."/>
        </authorList>
    </citation>
    <scope>NUCLEOTIDE SEQUENCE [LARGE SCALE GENOMIC DNA]</scope>
    <source>
        <strain evidence="2 3">DSM 5130</strain>
    </source>
</reference>
<sequence length="100" mass="11341">MMSRTLLVLSLMLAGGYAAPAMAEVLIMPNGRPEAARLPEQPHRGMTMRQVLKRFGQPMERLAPVDHPPITRWVYAHYTVYFEDHYVIHTVVHPGAHLTP</sequence>
<dbReference type="STRING" id="160660.BJI67_08235"/>
<keyword evidence="3" id="KW-1185">Reference proteome</keyword>
<organism evidence="2 3">
    <name type="scientific">Acidihalobacter prosperus</name>
    <dbReference type="NCBI Taxonomy" id="160660"/>
    <lineage>
        <taxon>Bacteria</taxon>
        <taxon>Pseudomonadati</taxon>
        <taxon>Pseudomonadota</taxon>
        <taxon>Gammaproteobacteria</taxon>
        <taxon>Chromatiales</taxon>
        <taxon>Ectothiorhodospiraceae</taxon>
        <taxon>Acidihalobacter</taxon>
    </lineage>
</organism>
<feature type="chain" id="PRO_5008343291" description="Lipoprotein SmpA/OmlA domain-containing protein" evidence="1">
    <location>
        <begin position="24"/>
        <end position="100"/>
    </location>
</feature>
<dbReference type="Proteomes" id="UP000029273">
    <property type="component" value="Unassembled WGS sequence"/>
</dbReference>
<accession>A0A1A6C8I2</accession>
<feature type="signal peptide" evidence="1">
    <location>
        <begin position="1"/>
        <end position="23"/>
    </location>
</feature>
<dbReference type="EMBL" id="JQSG02000001">
    <property type="protein sequence ID" value="OBS10877.1"/>
    <property type="molecule type" value="Genomic_DNA"/>
</dbReference>
<keyword evidence="1" id="KW-0732">Signal</keyword>